<dbReference type="CDD" id="cd11065">
    <property type="entry name" value="CYP64-like"/>
    <property type="match status" value="1"/>
</dbReference>
<proteinExistence type="inferred from homology"/>
<accession>A0A8H7CHF7</accession>
<evidence type="ECO:0000256" key="2">
    <source>
        <dbReference type="ARBA" id="ARBA00005179"/>
    </source>
</evidence>
<dbReference type="Proteomes" id="UP000620124">
    <property type="component" value="Unassembled WGS sequence"/>
</dbReference>
<dbReference type="InterPro" id="IPR036396">
    <property type="entry name" value="Cyt_P450_sf"/>
</dbReference>
<dbReference type="AlphaFoldDB" id="A0A8H7CHF7"/>
<dbReference type="PRINTS" id="PR00385">
    <property type="entry name" value="P450"/>
</dbReference>
<dbReference type="PRINTS" id="PR00463">
    <property type="entry name" value="EP450I"/>
</dbReference>
<comment type="similarity">
    <text evidence="3 10">Belongs to the cytochrome P450 family.</text>
</comment>
<evidence type="ECO:0000256" key="1">
    <source>
        <dbReference type="ARBA" id="ARBA00001971"/>
    </source>
</evidence>
<keyword evidence="8 10" id="KW-0503">Monooxygenase</keyword>
<sequence length="514" mass="57364">MASIDAPRTILCASVVVAATLYGLWSRKNSHKLPLPPGPRQLPLVGNLFDVPAAFQWETYARWSKEYNSDIIHLNMMGKSVIVLCSLEATDALLEKHSSMYSDRADLPMVVDLMGWGFNIALMKYGDGWRTHRRLFNQAFNVRASQYYRPQQLAVTHALLERLLHSPDAFLDHFRQLAGELIMSAAYGISVLPSNDPYVDLARKAIRPFSLANVPGLYLVDTFPILKHVPRWFPGAGFKRKAEEWKKLSRAMVEVPFAETKRQMECATTPVSFTSESLNALNNRDGLYYEEDHVKSTAGTMFIGGADTSASGLGYFVLAMLANPEAQKKAQEEIDRVTGGKYLPTFEDEEALPYVAALLKEVLRWKMVTPFAIPRLLGTDDEYRGYRLPAGSLVIGNAWAVLHDEAVYPNPHEFKPERFLLDGKLDPAVKDPISAFGYGRRLCPGRHLATATLWIGIVSMLATFDIRKAVNDQGDIIEPTYEYISGFISGPVPFKCSITPRSTAAVDLIQAARN</sequence>
<evidence type="ECO:0000256" key="7">
    <source>
        <dbReference type="ARBA" id="ARBA00023004"/>
    </source>
</evidence>
<dbReference type="PROSITE" id="PS00086">
    <property type="entry name" value="CYTOCHROME_P450"/>
    <property type="match status" value="1"/>
</dbReference>
<name>A0A8H7CHF7_9AGAR</name>
<evidence type="ECO:0000256" key="6">
    <source>
        <dbReference type="ARBA" id="ARBA00023002"/>
    </source>
</evidence>
<comment type="pathway">
    <text evidence="2">Secondary metabolite biosynthesis.</text>
</comment>
<keyword evidence="7 9" id="KW-0408">Iron</keyword>
<comment type="cofactor">
    <cofactor evidence="1 9">
        <name>heme</name>
        <dbReference type="ChEBI" id="CHEBI:30413"/>
    </cofactor>
</comment>
<evidence type="ECO:0000313" key="11">
    <source>
        <dbReference type="EMBL" id="KAF7335563.1"/>
    </source>
</evidence>
<evidence type="ECO:0000256" key="10">
    <source>
        <dbReference type="RuleBase" id="RU000461"/>
    </source>
</evidence>
<comment type="caution">
    <text evidence="11">The sequence shown here is derived from an EMBL/GenBank/DDBJ whole genome shotgun (WGS) entry which is preliminary data.</text>
</comment>
<keyword evidence="6 10" id="KW-0560">Oxidoreductase</keyword>
<evidence type="ECO:0000256" key="8">
    <source>
        <dbReference type="ARBA" id="ARBA00023033"/>
    </source>
</evidence>
<dbReference type="GO" id="GO:0020037">
    <property type="term" value="F:heme binding"/>
    <property type="evidence" value="ECO:0007669"/>
    <property type="project" value="InterPro"/>
</dbReference>
<dbReference type="InterPro" id="IPR002401">
    <property type="entry name" value="Cyt_P450_E_grp-I"/>
</dbReference>
<dbReference type="Gene3D" id="1.10.630.10">
    <property type="entry name" value="Cytochrome P450"/>
    <property type="match status" value="1"/>
</dbReference>
<evidence type="ECO:0000256" key="4">
    <source>
        <dbReference type="ARBA" id="ARBA00022617"/>
    </source>
</evidence>
<organism evidence="11 12">
    <name type="scientific">Mycena venus</name>
    <dbReference type="NCBI Taxonomy" id="2733690"/>
    <lineage>
        <taxon>Eukaryota</taxon>
        <taxon>Fungi</taxon>
        <taxon>Dikarya</taxon>
        <taxon>Basidiomycota</taxon>
        <taxon>Agaricomycotina</taxon>
        <taxon>Agaricomycetes</taxon>
        <taxon>Agaricomycetidae</taxon>
        <taxon>Agaricales</taxon>
        <taxon>Marasmiineae</taxon>
        <taxon>Mycenaceae</taxon>
        <taxon>Mycena</taxon>
    </lineage>
</organism>
<evidence type="ECO:0000313" key="12">
    <source>
        <dbReference type="Proteomes" id="UP000620124"/>
    </source>
</evidence>
<protein>
    <submittedName>
        <fullName evidence="11">Cytochrome P450</fullName>
    </submittedName>
</protein>
<dbReference type="GO" id="GO:0016705">
    <property type="term" value="F:oxidoreductase activity, acting on paired donors, with incorporation or reduction of molecular oxygen"/>
    <property type="evidence" value="ECO:0007669"/>
    <property type="project" value="InterPro"/>
</dbReference>
<dbReference type="GO" id="GO:0005506">
    <property type="term" value="F:iron ion binding"/>
    <property type="evidence" value="ECO:0007669"/>
    <property type="project" value="InterPro"/>
</dbReference>
<dbReference type="SUPFAM" id="SSF48264">
    <property type="entry name" value="Cytochrome P450"/>
    <property type="match status" value="1"/>
</dbReference>
<dbReference type="PANTHER" id="PTHR46300:SF7">
    <property type="entry name" value="P450, PUTATIVE (EUROFUNG)-RELATED"/>
    <property type="match status" value="1"/>
</dbReference>
<evidence type="ECO:0000256" key="5">
    <source>
        <dbReference type="ARBA" id="ARBA00022723"/>
    </source>
</evidence>
<keyword evidence="4 9" id="KW-0349">Heme</keyword>
<dbReference type="EMBL" id="JACAZI010000024">
    <property type="protein sequence ID" value="KAF7335563.1"/>
    <property type="molecule type" value="Genomic_DNA"/>
</dbReference>
<gene>
    <name evidence="11" type="ORF">MVEN_02210300</name>
</gene>
<evidence type="ECO:0000256" key="3">
    <source>
        <dbReference type="ARBA" id="ARBA00010617"/>
    </source>
</evidence>
<dbReference type="GO" id="GO:0004497">
    <property type="term" value="F:monooxygenase activity"/>
    <property type="evidence" value="ECO:0007669"/>
    <property type="project" value="UniProtKB-KW"/>
</dbReference>
<dbReference type="OrthoDB" id="2789670at2759"/>
<dbReference type="InterPro" id="IPR017972">
    <property type="entry name" value="Cyt_P450_CS"/>
</dbReference>
<evidence type="ECO:0000256" key="9">
    <source>
        <dbReference type="PIRSR" id="PIRSR602401-1"/>
    </source>
</evidence>
<dbReference type="Pfam" id="PF00067">
    <property type="entry name" value="p450"/>
    <property type="match status" value="1"/>
</dbReference>
<keyword evidence="5 9" id="KW-0479">Metal-binding</keyword>
<keyword evidence="12" id="KW-1185">Reference proteome</keyword>
<dbReference type="PANTHER" id="PTHR46300">
    <property type="entry name" value="P450, PUTATIVE (EUROFUNG)-RELATED-RELATED"/>
    <property type="match status" value="1"/>
</dbReference>
<dbReference type="InterPro" id="IPR050364">
    <property type="entry name" value="Cytochrome_P450_fung"/>
</dbReference>
<dbReference type="InterPro" id="IPR001128">
    <property type="entry name" value="Cyt_P450"/>
</dbReference>
<feature type="binding site" description="axial binding residue" evidence="9">
    <location>
        <position position="443"/>
    </location>
    <ligand>
        <name>heme</name>
        <dbReference type="ChEBI" id="CHEBI:30413"/>
    </ligand>
    <ligandPart>
        <name>Fe</name>
        <dbReference type="ChEBI" id="CHEBI:18248"/>
    </ligandPart>
</feature>
<reference evidence="11" key="1">
    <citation type="submission" date="2020-05" db="EMBL/GenBank/DDBJ databases">
        <title>Mycena genomes resolve the evolution of fungal bioluminescence.</title>
        <authorList>
            <person name="Tsai I.J."/>
        </authorList>
    </citation>
    <scope>NUCLEOTIDE SEQUENCE</scope>
    <source>
        <strain evidence="11">CCC161011</strain>
    </source>
</reference>